<evidence type="ECO:0000313" key="4">
    <source>
        <dbReference type="EMBL" id="KAG7156466.1"/>
    </source>
</evidence>
<dbReference type="InterPro" id="IPR001173">
    <property type="entry name" value="Glyco_trans_2-like"/>
</dbReference>
<proteinExistence type="predicted"/>
<dbReference type="PANTHER" id="PTHR11675">
    <property type="entry name" value="N-ACETYLGALACTOSAMINYLTRANSFERASE"/>
    <property type="match status" value="1"/>
</dbReference>
<sequence length="497" mass="55389">PLHPHYTQPTTPSLHPALYTLTTPSPLHPHYTQPTTPSLHPAIYTLTTPSHLHLSPHPALYTLTTPSITSSLHPVIYTLTTPPSHPSLHPAIYTLTTPQPSTPSLHPAIYTPHYTQLTTPSLPSHLHPSHTQHYTLSPLHPHYTCSPYTPHYTQPSTPLTTPSHLHPHYTQPSTPSLLPALYTLTTPSPLHPSHMTLIPTPSHLASAFLHCVVFSMLMCRRRGRVASVGVAALLLFLLIFLIKDPRISFDDDPDVMIPLKSRHPHNQEVHRQEALHVVVGHYMGDNLYLARHYKPNTRCHDKDFKVDRLPSTSVIIVFHNEAWSTLLRTVHSVINRSPPRLLEEILLVDDASQRTFLKVISRSLGVVTPSIYLSLPPVSSHLPLPPVSSHLSPPTCPSHLSPPTCPSHLFLSFTLLLSLTSWCPQEPLDEYVAKLPVSVRVIRSPVRTGLIRARLLGAQEARGTVLTFLDAHCEATTGIPHTSFHSMFHVNQRIYSL</sequence>
<dbReference type="GO" id="GO:0006493">
    <property type="term" value="P:protein O-linked glycosylation"/>
    <property type="evidence" value="ECO:0007669"/>
    <property type="project" value="TreeGrafter"/>
</dbReference>
<comment type="caution">
    <text evidence="4">The sequence shown here is derived from an EMBL/GenBank/DDBJ whole genome shotgun (WGS) entry which is preliminary data.</text>
</comment>
<feature type="domain" description="Glycosyltransferase 2-like" evidence="3">
    <location>
        <begin position="426"/>
        <end position="476"/>
    </location>
</feature>
<evidence type="ECO:0000256" key="2">
    <source>
        <dbReference type="SAM" id="Phobius"/>
    </source>
</evidence>
<feature type="domain" description="Glycosyltransferase 2-like" evidence="3">
    <location>
        <begin position="313"/>
        <end position="359"/>
    </location>
</feature>
<keyword evidence="1" id="KW-1015">Disulfide bond</keyword>
<dbReference type="Pfam" id="PF00535">
    <property type="entry name" value="Glycos_transf_2"/>
    <property type="match status" value="2"/>
</dbReference>
<evidence type="ECO:0000259" key="3">
    <source>
        <dbReference type="Pfam" id="PF00535"/>
    </source>
</evidence>
<dbReference type="SUPFAM" id="SSF53448">
    <property type="entry name" value="Nucleotide-diphospho-sugar transferases"/>
    <property type="match status" value="1"/>
</dbReference>
<feature type="non-terminal residue" evidence="4">
    <location>
        <position position="1"/>
    </location>
</feature>
<dbReference type="EMBL" id="JAHLQT010039068">
    <property type="protein sequence ID" value="KAG7156466.1"/>
    <property type="molecule type" value="Genomic_DNA"/>
</dbReference>
<dbReference type="AlphaFoldDB" id="A0A8J5JFQ2"/>
<evidence type="ECO:0000313" key="5">
    <source>
        <dbReference type="Proteomes" id="UP000747542"/>
    </source>
</evidence>
<dbReference type="GO" id="GO:0004653">
    <property type="term" value="F:polypeptide N-acetylgalactosaminyltransferase activity"/>
    <property type="evidence" value="ECO:0007669"/>
    <property type="project" value="TreeGrafter"/>
</dbReference>
<accession>A0A8J5JFQ2</accession>
<evidence type="ECO:0000256" key="1">
    <source>
        <dbReference type="ARBA" id="ARBA00023157"/>
    </source>
</evidence>
<name>A0A8J5JFQ2_HOMAM</name>
<dbReference type="Gene3D" id="3.90.550.10">
    <property type="entry name" value="Spore Coat Polysaccharide Biosynthesis Protein SpsA, Chain A"/>
    <property type="match status" value="2"/>
</dbReference>
<keyword evidence="5" id="KW-1185">Reference proteome</keyword>
<dbReference type="InterPro" id="IPR029044">
    <property type="entry name" value="Nucleotide-diphossugar_trans"/>
</dbReference>
<organism evidence="4 5">
    <name type="scientific">Homarus americanus</name>
    <name type="common">American lobster</name>
    <dbReference type="NCBI Taxonomy" id="6706"/>
    <lineage>
        <taxon>Eukaryota</taxon>
        <taxon>Metazoa</taxon>
        <taxon>Ecdysozoa</taxon>
        <taxon>Arthropoda</taxon>
        <taxon>Crustacea</taxon>
        <taxon>Multicrustacea</taxon>
        <taxon>Malacostraca</taxon>
        <taxon>Eumalacostraca</taxon>
        <taxon>Eucarida</taxon>
        <taxon>Decapoda</taxon>
        <taxon>Pleocyemata</taxon>
        <taxon>Astacidea</taxon>
        <taxon>Nephropoidea</taxon>
        <taxon>Nephropidae</taxon>
        <taxon>Homarus</taxon>
    </lineage>
</organism>
<dbReference type="GO" id="GO:0005794">
    <property type="term" value="C:Golgi apparatus"/>
    <property type="evidence" value="ECO:0007669"/>
    <property type="project" value="TreeGrafter"/>
</dbReference>
<feature type="transmembrane region" description="Helical" evidence="2">
    <location>
        <begin position="225"/>
        <end position="242"/>
    </location>
</feature>
<reference evidence="4" key="1">
    <citation type="journal article" date="2021" name="Sci. Adv.">
        <title>The American lobster genome reveals insights on longevity, neural, and immune adaptations.</title>
        <authorList>
            <person name="Polinski J.M."/>
            <person name="Zimin A.V."/>
            <person name="Clark K.F."/>
            <person name="Kohn A.B."/>
            <person name="Sadowski N."/>
            <person name="Timp W."/>
            <person name="Ptitsyn A."/>
            <person name="Khanna P."/>
            <person name="Romanova D.Y."/>
            <person name="Williams P."/>
            <person name="Greenwood S.J."/>
            <person name="Moroz L.L."/>
            <person name="Walt D.R."/>
            <person name="Bodnar A.G."/>
        </authorList>
    </citation>
    <scope>NUCLEOTIDE SEQUENCE</scope>
    <source>
        <strain evidence="4">GMGI-L3</strain>
    </source>
</reference>
<keyword evidence="2" id="KW-1133">Transmembrane helix</keyword>
<protein>
    <submittedName>
        <fullName evidence="4">Polypeptide N-acetylgalactosaminyltransferase 3-like</fullName>
    </submittedName>
</protein>
<dbReference type="Proteomes" id="UP000747542">
    <property type="component" value="Unassembled WGS sequence"/>
</dbReference>
<gene>
    <name evidence="4" type="primary">gly-3-L</name>
    <name evidence="4" type="ORF">Hamer_G020547</name>
</gene>
<keyword evidence="2" id="KW-0812">Transmembrane</keyword>
<dbReference type="PANTHER" id="PTHR11675:SF43">
    <property type="entry name" value="POLYPEPTIDE N-ACETYLGALACTOSAMINYLTRANSFERASE 1"/>
    <property type="match status" value="1"/>
</dbReference>
<keyword evidence="2" id="KW-0472">Membrane</keyword>